<dbReference type="InterPro" id="IPR036188">
    <property type="entry name" value="FAD/NAD-bd_sf"/>
</dbReference>
<dbReference type="Proteomes" id="UP000248975">
    <property type="component" value="Unassembled WGS sequence"/>
</dbReference>
<evidence type="ECO:0000259" key="2">
    <source>
        <dbReference type="Pfam" id="PF01266"/>
    </source>
</evidence>
<name>A0A2W5SDB6_CERSP</name>
<feature type="domain" description="FAD dependent oxidoreductase" evidence="2">
    <location>
        <begin position="9"/>
        <end position="332"/>
    </location>
</feature>
<reference evidence="3 4" key="1">
    <citation type="submission" date="2017-08" db="EMBL/GenBank/DDBJ databases">
        <title>Infants hospitalized years apart are colonized by the same room-sourced microbial strains.</title>
        <authorList>
            <person name="Brooks B."/>
            <person name="Olm M.R."/>
            <person name="Firek B.A."/>
            <person name="Baker R."/>
            <person name="Thomas B.C."/>
            <person name="Morowitz M.J."/>
            <person name="Banfield J.F."/>
        </authorList>
    </citation>
    <scope>NUCLEOTIDE SEQUENCE [LARGE SCALE GENOMIC DNA]</scope>
    <source>
        <strain evidence="3">S2_003_000_R2_11</strain>
    </source>
</reference>
<evidence type="ECO:0000313" key="4">
    <source>
        <dbReference type="Proteomes" id="UP000248975"/>
    </source>
</evidence>
<proteinExistence type="predicted"/>
<comment type="caution">
    <text evidence="3">The sequence shown here is derived from an EMBL/GenBank/DDBJ whole genome shotgun (WGS) entry which is preliminary data.</text>
</comment>
<dbReference type="GO" id="GO:0005737">
    <property type="term" value="C:cytoplasm"/>
    <property type="evidence" value="ECO:0007669"/>
    <property type="project" value="TreeGrafter"/>
</dbReference>
<dbReference type="Gene3D" id="3.50.50.60">
    <property type="entry name" value="FAD/NAD(P)-binding domain"/>
    <property type="match status" value="2"/>
</dbReference>
<protein>
    <submittedName>
        <fullName evidence="3">FAD-dependent oxidoreductase</fullName>
    </submittedName>
</protein>
<dbReference type="PANTHER" id="PTHR13847">
    <property type="entry name" value="SARCOSINE DEHYDROGENASE-RELATED"/>
    <property type="match status" value="1"/>
</dbReference>
<dbReference type="Gene3D" id="3.30.9.10">
    <property type="entry name" value="D-Amino Acid Oxidase, subunit A, domain 2"/>
    <property type="match status" value="2"/>
</dbReference>
<evidence type="ECO:0000256" key="1">
    <source>
        <dbReference type="ARBA" id="ARBA00023002"/>
    </source>
</evidence>
<dbReference type="Pfam" id="PF01266">
    <property type="entry name" value="DAO"/>
    <property type="match status" value="1"/>
</dbReference>
<dbReference type="GO" id="GO:0016491">
    <property type="term" value="F:oxidoreductase activity"/>
    <property type="evidence" value="ECO:0007669"/>
    <property type="project" value="UniProtKB-KW"/>
</dbReference>
<sequence>MARADLGPDLTIRGAGIFGLSIGWVAARRGARVRVIDPFGVGSGSSGGVVGALAPHVPEKWNPKKAFQLDSLLMAAGWWAEVEATSGRDAGYARTGRLQPLADARAVEQARERAASAEALWQGHAAWLVEPAPGGWSVQSPTGLIVRDTLTARINPRRALAALTEAIRAKGGEVIVGEAEASGPVIWATGAAGLGDLSAVLGVTVGDAEKGQAIVLGHDAGRDAPQLFADTVHIVPHADGTVAIGSTTERQWDDATTTDAQLDTLLARAIAACPVLEGAPVLERWAGLRPRARSRAPMLGEWPGRPSHFIANGGFKIGFGMAPKVAEVMADLVLEGRYAIPDGFRVEASLQG</sequence>
<accession>A0A2W5SDB6</accession>
<organism evidence="3 4">
    <name type="scientific">Cereibacter sphaeroides</name>
    <name type="common">Rhodobacter sphaeroides</name>
    <dbReference type="NCBI Taxonomy" id="1063"/>
    <lineage>
        <taxon>Bacteria</taxon>
        <taxon>Pseudomonadati</taxon>
        <taxon>Pseudomonadota</taxon>
        <taxon>Alphaproteobacteria</taxon>
        <taxon>Rhodobacterales</taxon>
        <taxon>Paracoccaceae</taxon>
        <taxon>Cereibacter</taxon>
    </lineage>
</organism>
<dbReference type="PANTHER" id="PTHR13847:SF289">
    <property type="entry name" value="GLYCINE OXIDASE"/>
    <property type="match status" value="1"/>
</dbReference>
<evidence type="ECO:0000313" key="3">
    <source>
        <dbReference type="EMBL" id="PZQ97894.1"/>
    </source>
</evidence>
<gene>
    <name evidence="3" type="ORF">DI533_12170</name>
</gene>
<dbReference type="SUPFAM" id="SSF54373">
    <property type="entry name" value="FAD-linked reductases, C-terminal domain"/>
    <property type="match status" value="1"/>
</dbReference>
<dbReference type="EMBL" id="QFQS01000002">
    <property type="protein sequence ID" value="PZQ97894.1"/>
    <property type="molecule type" value="Genomic_DNA"/>
</dbReference>
<dbReference type="InterPro" id="IPR006076">
    <property type="entry name" value="FAD-dep_OxRdtase"/>
</dbReference>
<dbReference type="SUPFAM" id="SSF51905">
    <property type="entry name" value="FAD/NAD(P)-binding domain"/>
    <property type="match status" value="1"/>
</dbReference>
<dbReference type="AlphaFoldDB" id="A0A2W5SDB6"/>
<keyword evidence="1" id="KW-0560">Oxidoreductase</keyword>